<evidence type="ECO:0000313" key="1">
    <source>
        <dbReference type="EMBL" id="SHO55454.1"/>
    </source>
</evidence>
<accession>A0A1M7YS58</accession>
<dbReference type="EMBL" id="FRFG01000014">
    <property type="protein sequence ID" value="SHO55454.1"/>
    <property type="molecule type" value="Genomic_DNA"/>
</dbReference>
<protein>
    <submittedName>
        <fullName evidence="1">Uncharacterized protein</fullName>
    </submittedName>
</protein>
<dbReference type="RefSeq" id="WP_073580485.1">
    <property type="nucleotide sequence ID" value="NZ_AP024898.1"/>
</dbReference>
<organism evidence="1 2">
    <name type="scientific">Vibrio quintilis</name>
    <dbReference type="NCBI Taxonomy" id="1117707"/>
    <lineage>
        <taxon>Bacteria</taxon>
        <taxon>Pseudomonadati</taxon>
        <taxon>Pseudomonadota</taxon>
        <taxon>Gammaproteobacteria</taxon>
        <taxon>Vibrionales</taxon>
        <taxon>Vibrionaceae</taxon>
        <taxon>Vibrio</taxon>
    </lineage>
</organism>
<dbReference type="Proteomes" id="UP000184600">
    <property type="component" value="Unassembled WGS sequence"/>
</dbReference>
<name>A0A1M7YS58_9VIBR</name>
<gene>
    <name evidence="1" type="ORF">VQ7734_01184</name>
</gene>
<dbReference type="OrthoDB" id="9884073at2"/>
<evidence type="ECO:0000313" key="2">
    <source>
        <dbReference type="Proteomes" id="UP000184600"/>
    </source>
</evidence>
<dbReference type="AlphaFoldDB" id="A0A1M7YS58"/>
<proteinExistence type="predicted"/>
<keyword evidence="2" id="KW-1185">Reference proteome</keyword>
<reference evidence="2" key="1">
    <citation type="submission" date="2016-12" db="EMBL/GenBank/DDBJ databases">
        <authorList>
            <person name="Rodrigo-Torres L."/>
            <person name="Arahal R.D."/>
            <person name="Lucena T."/>
        </authorList>
    </citation>
    <scope>NUCLEOTIDE SEQUENCE [LARGE SCALE GENOMIC DNA]</scope>
</reference>
<sequence length="71" mass="8255">MHTSSYQNKHMYFVPRTKSLSHNQFESVKAQLKMMTTSQLKSLQTEINESLHPASQPVLTQEELEMLNSLF</sequence>
<dbReference type="STRING" id="1117707.VQ7734_01184"/>